<dbReference type="FunFam" id="2.40.50.360:FF:000001">
    <property type="entry name" value="RuvB-like helicase"/>
    <property type="match status" value="1"/>
</dbReference>
<comment type="catalytic activity">
    <reaction evidence="8">
        <text>ATP + H2O = ADP + phosphate + H(+)</text>
        <dbReference type="Rhea" id="RHEA:13065"/>
        <dbReference type="ChEBI" id="CHEBI:15377"/>
        <dbReference type="ChEBI" id="CHEBI:15378"/>
        <dbReference type="ChEBI" id="CHEBI:30616"/>
        <dbReference type="ChEBI" id="CHEBI:43474"/>
        <dbReference type="ChEBI" id="CHEBI:456216"/>
        <dbReference type="EC" id="3.6.4.12"/>
    </reaction>
</comment>
<dbReference type="InterPro" id="IPR003593">
    <property type="entry name" value="AAA+_ATPase"/>
</dbReference>
<dbReference type="SUPFAM" id="SSF52540">
    <property type="entry name" value="P-loop containing nucleoside triphosphate hydrolases"/>
    <property type="match status" value="1"/>
</dbReference>
<evidence type="ECO:0000256" key="5">
    <source>
        <dbReference type="ARBA" id="ARBA00022806"/>
    </source>
</evidence>
<dbReference type="Gene3D" id="2.40.50.360">
    <property type="entry name" value="RuvB-like helicase, domain II"/>
    <property type="match status" value="1"/>
</dbReference>
<feature type="region of interest" description="Disordered" evidence="9">
    <location>
        <begin position="456"/>
        <end position="475"/>
    </location>
</feature>
<evidence type="ECO:0000313" key="12">
    <source>
        <dbReference type="Proteomes" id="UP000315496"/>
    </source>
</evidence>
<dbReference type="VEuPathDB" id="GiardiaDB:GMRT_13479"/>
<evidence type="ECO:0000313" key="11">
    <source>
        <dbReference type="EMBL" id="TNJ28008.1"/>
    </source>
</evidence>
<evidence type="ECO:0000256" key="6">
    <source>
        <dbReference type="ARBA" id="ARBA00022840"/>
    </source>
</evidence>
<dbReference type="Gene3D" id="1.10.8.60">
    <property type="match status" value="1"/>
</dbReference>
<dbReference type="GO" id="GO:0005524">
    <property type="term" value="F:ATP binding"/>
    <property type="evidence" value="ECO:0007669"/>
    <property type="project" value="UniProtKB-KW"/>
</dbReference>
<dbReference type="GO" id="GO:0016887">
    <property type="term" value="F:ATP hydrolysis activity"/>
    <property type="evidence" value="ECO:0007669"/>
    <property type="project" value="RHEA"/>
</dbReference>
<keyword evidence="7 8" id="KW-0539">Nucleus</keyword>
<evidence type="ECO:0000256" key="2">
    <source>
        <dbReference type="ARBA" id="ARBA00007519"/>
    </source>
</evidence>
<dbReference type="InterPro" id="IPR027417">
    <property type="entry name" value="P-loop_NTPase"/>
</dbReference>
<keyword evidence="3 8" id="KW-0547">Nucleotide-binding</keyword>
<evidence type="ECO:0000256" key="4">
    <source>
        <dbReference type="ARBA" id="ARBA00022801"/>
    </source>
</evidence>
<feature type="domain" description="AAA+ ATPase" evidence="10">
    <location>
        <begin position="56"/>
        <end position="356"/>
    </location>
</feature>
<keyword evidence="5 8" id="KW-0347">Helicase</keyword>
<dbReference type="SMART" id="SM00382">
    <property type="entry name" value="AAA"/>
    <property type="match status" value="1"/>
</dbReference>
<evidence type="ECO:0000259" key="10">
    <source>
        <dbReference type="SMART" id="SM00382"/>
    </source>
</evidence>
<dbReference type="FunFam" id="3.40.50.300:FF:002221">
    <property type="entry name" value="RuvB-like 2"/>
    <property type="match status" value="2"/>
</dbReference>
<gene>
    <name evidence="11" type="ORF">GMRT_13479</name>
</gene>
<dbReference type="GO" id="GO:0005634">
    <property type="term" value="C:nucleus"/>
    <property type="evidence" value="ECO:0007669"/>
    <property type="project" value="UniProtKB-SubCell"/>
</dbReference>
<keyword evidence="8" id="KW-0804">Transcription</keyword>
<evidence type="ECO:0000256" key="9">
    <source>
        <dbReference type="SAM" id="MobiDB-lite"/>
    </source>
</evidence>
<organism evidence="11 12">
    <name type="scientific">Giardia muris</name>
    <dbReference type="NCBI Taxonomy" id="5742"/>
    <lineage>
        <taxon>Eukaryota</taxon>
        <taxon>Metamonada</taxon>
        <taxon>Diplomonadida</taxon>
        <taxon>Hexamitidae</taxon>
        <taxon>Giardiinae</taxon>
        <taxon>Giardia</taxon>
    </lineage>
</organism>
<dbReference type="InterPro" id="IPR041048">
    <property type="entry name" value="RuvB-like_C"/>
</dbReference>
<evidence type="ECO:0000256" key="3">
    <source>
        <dbReference type="ARBA" id="ARBA00022741"/>
    </source>
</evidence>
<proteinExistence type="inferred from homology"/>
<keyword evidence="8" id="KW-0805">Transcription regulation</keyword>
<dbReference type="Pfam" id="PF06068">
    <property type="entry name" value="TIP49"/>
    <property type="match status" value="1"/>
</dbReference>
<dbReference type="InterPro" id="IPR042487">
    <property type="entry name" value="RuvBL1/2_DNA/RNA_bd_dom"/>
</dbReference>
<dbReference type="Proteomes" id="UP000315496">
    <property type="component" value="Chromosome 3"/>
</dbReference>
<name>A0A4Z1SWV6_GIAMU</name>
<keyword evidence="4 8" id="KW-0378">Hydrolase</keyword>
<dbReference type="InterPro" id="IPR010339">
    <property type="entry name" value="TIP49_P-loop"/>
</dbReference>
<dbReference type="OrthoDB" id="10060499at2759"/>
<dbReference type="EMBL" id="VDLU01000003">
    <property type="protein sequence ID" value="TNJ28008.1"/>
    <property type="molecule type" value="Genomic_DNA"/>
</dbReference>
<dbReference type="InterPro" id="IPR027238">
    <property type="entry name" value="RuvB-like"/>
</dbReference>
<dbReference type="FunFam" id="1.10.8.60:FF:000010">
    <property type="entry name" value="RuvB-like helicase"/>
    <property type="match status" value="1"/>
</dbReference>
<sequence>MSVGATFQRIGAHSHIRGLGLTDELHPESREGMVGQDHARRAAGVICKLIQDGKLAGRAIMIAGKPATGKTALATAISQSLGKETPFTSTSSSEFFSLSINQTEALTQALRRSIAIKIREETELIEGEVASIRTEDGPSGERTGQIVLKTKDMESSFDLGSKMVEQLNKEAVTVGDIISIDKITGRLTKIGRSFSTAQEYDALGAQTKLLQPPTGELVTRKEVEHDITLHDMDVINSRSQGFLALFNGDTGEISVEVREQVDQKVATWKEEDKATVIPGVLFIDESHMLSIECYSFLNRALESELSPIIIFATNRGIAQIRGTNYESPFAMPTDLLDRLLIIHTEPFTDEQLRGILKIRAEQEGVELDDEATDFLTEIAHNTSLRYAIQLITTAHIVAQRRKAPLVGVDDCKKVYGLFMDVGRSCEFLSTYGSMFLFNEISTGVVVGSGAAPIAAPVRPSPPQKRATLDIDEDEA</sequence>
<dbReference type="Gene3D" id="3.40.50.300">
    <property type="entry name" value="P-loop containing nucleotide triphosphate hydrolases"/>
    <property type="match status" value="1"/>
</dbReference>
<dbReference type="Pfam" id="PF17856">
    <property type="entry name" value="TIP49_C"/>
    <property type="match status" value="1"/>
</dbReference>
<evidence type="ECO:0000256" key="7">
    <source>
        <dbReference type="ARBA" id="ARBA00023242"/>
    </source>
</evidence>
<dbReference type="EC" id="3.6.4.12" evidence="8"/>
<evidence type="ECO:0000256" key="1">
    <source>
        <dbReference type="ARBA" id="ARBA00004123"/>
    </source>
</evidence>
<accession>A0A4Z1SWV6</accession>
<keyword evidence="12" id="KW-1185">Reference proteome</keyword>
<comment type="subcellular location">
    <subcellularLocation>
        <location evidence="1">Nucleus</location>
    </subcellularLocation>
</comment>
<reference evidence="11 12" key="1">
    <citation type="submission" date="2019-05" db="EMBL/GenBank/DDBJ databases">
        <title>The compact genome of Giardia muris reveals important steps in the evolution of intestinal protozoan parasites.</title>
        <authorList>
            <person name="Xu F."/>
            <person name="Jimenez-Gonzalez A."/>
            <person name="Einarsson E."/>
            <person name="Astvaldsson A."/>
            <person name="Peirasmaki D."/>
            <person name="Eckmann L."/>
            <person name="Andersson J.O."/>
            <person name="Svard S.G."/>
            <person name="Jerlstrom-Hultqvist J."/>
        </authorList>
    </citation>
    <scope>NUCLEOTIDE SEQUENCE [LARGE SCALE GENOMIC DNA]</scope>
    <source>
        <strain evidence="11 12">Roberts-Thomson</strain>
    </source>
</reference>
<dbReference type="AlphaFoldDB" id="A0A4Z1SWV6"/>
<comment type="caution">
    <text evidence="11">The sequence shown here is derived from an EMBL/GenBank/DDBJ whole genome shotgun (WGS) entry which is preliminary data.</text>
</comment>
<comment type="similarity">
    <text evidence="2 8">Belongs to the RuvB family.</text>
</comment>
<dbReference type="PANTHER" id="PTHR11093">
    <property type="entry name" value="RUVB-RELATED REPTIN AND PONTIN"/>
    <property type="match status" value="1"/>
</dbReference>
<evidence type="ECO:0000256" key="8">
    <source>
        <dbReference type="RuleBase" id="RU363048"/>
    </source>
</evidence>
<protein>
    <recommendedName>
        <fullName evidence="8">RuvB-like helicase</fullName>
        <ecNumber evidence="8">3.6.4.12</ecNumber>
    </recommendedName>
</protein>
<keyword evidence="6 8" id="KW-0067">ATP-binding</keyword>
<dbReference type="GO" id="GO:0003678">
    <property type="term" value="F:DNA helicase activity"/>
    <property type="evidence" value="ECO:0007669"/>
    <property type="project" value="UniProtKB-EC"/>
</dbReference>